<name>A0AAE0IKW5_9PEZI</name>
<evidence type="ECO:0000313" key="2">
    <source>
        <dbReference type="Proteomes" id="UP001283341"/>
    </source>
</evidence>
<evidence type="ECO:0000313" key="1">
    <source>
        <dbReference type="EMBL" id="KAK3326820.1"/>
    </source>
</evidence>
<proteinExistence type="predicted"/>
<dbReference type="EMBL" id="JAUEDM010000002">
    <property type="protein sequence ID" value="KAK3326820.1"/>
    <property type="molecule type" value="Genomic_DNA"/>
</dbReference>
<reference evidence="1" key="2">
    <citation type="submission" date="2023-06" db="EMBL/GenBank/DDBJ databases">
        <authorList>
            <consortium name="Lawrence Berkeley National Laboratory"/>
            <person name="Haridas S."/>
            <person name="Hensen N."/>
            <person name="Bonometti L."/>
            <person name="Westerberg I."/>
            <person name="Brannstrom I.O."/>
            <person name="Guillou S."/>
            <person name="Cros-Aarteil S."/>
            <person name="Calhoun S."/>
            <person name="Kuo A."/>
            <person name="Mondo S."/>
            <person name="Pangilinan J."/>
            <person name="Riley R."/>
            <person name="Labutti K."/>
            <person name="Andreopoulos B."/>
            <person name="Lipzen A."/>
            <person name="Chen C."/>
            <person name="Yanf M."/>
            <person name="Daum C."/>
            <person name="Ng V."/>
            <person name="Clum A."/>
            <person name="Steindorff A."/>
            <person name="Ohm R."/>
            <person name="Martin F."/>
            <person name="Silar P."/>
            <person name="Natvig D."/>
            <person name="Lalanne C."/>
            <person name="Gautier V."/>
            <person name="Ament-Velasquez S.L."/>
            <person name="Kruys A."/>
            <person name="Hutchinson M.I."/>
            <person name="Powell A.J."/>
            <person name="Barry K."/>
            <person name="Miller A.N."/>
            <person name="Grigoriev I.V."/>
            <person name="Debuchy R."/>
            <person name="Gladieux P."/>
            <person name="Thoren M.H."/>
            <person name="Johannesson H."/>
        </authorList>
    </citation>
    <scope>NUCLEOTIDE SEQUENCE</scope>
    <source>
        <strain evidence="1">CBS 118394</strain>
    </source>
</reference>
<reference evidence="1" key="1">
    <citation type="journal article" date="2023" name="Mol. Phylogenet. Evol.">
        <title>Genome-scale phylogeny and comparative genomics of the fungal order Sordariales.</title>
        <authorList>
            <person name="Hensen N."/>
            <person name="Bonometti L."/>
            <person name="Westerberg I."/>
            <person name="Brannstrom I.O."/>
            <person name="Guillou S."/>
            <person name="Cros-Aarteil S."/>
            <person name="Calhoun S."/>
            <person name="Haridas S."/>
            <person name="Kuo A."/>
            <person name="Mondo S."/>
            <person name="Pangilinan J."/>
            <person name="Riley R."/>
            <person name="LaButti K."/>
            <person name="Andreopoulos B."/>
            <person name="Lipzen A."/>
            <person name="Chen C."/>
            <person name="Yan M."/>
            <person name="Daum C."/>
            <person name="Ng V."/>
            <person name="Clum A."/>
            <person name="Steindorff A."/>
            <person name="Ohm R.A."/>
            <person name="Martin F."/>
            <person name="Silar P."/>
            <person name="Natvig D.O."/>
            <person name="Lalanne C."/>
            <person name="Gautier V."/>
            <person name="Ament-Velasquez S.L."/>
            <person name="Kruys A."/>
            <person name="Hutchinson M.I."/>
            <person name="Powell A.J."/>
            <person name="Barry K."/>
            <person name="Miller A.N."/>
            <person name="Grigoriev I.V."/>
            <person name="Debuchy R."/>
            <person name="Gladieux P."/>
            <person name="Hiltunen Thoren M."/>
            <person name="Johannesson H."/>
        </authorList>
    </citation>
    <scope>NUCLEOTIDE SEQUENCE</scope>
    <source>
        <strain evidence="1">CBS 118394</strain>
    </source>
</reference>
<comment type="caution">
    <text evidence="1">The sequence shown here is derived from an EMBL/GenBank/DDBJ whole genome shotgun (WGS) entry which is preliminary data.</text>
</comment>
<sequence>MTKPDTHAQMALGQGFVVLVILQEAEVDVDAGHLSAKHGAVEIKGLTQVPSAETATRVYATLVGHDHATVGEAVAKERASQTLTSLFRSAVSNELLFKALRGNDIAWETIAAAAATLFHDISIADAKLALQLMSAVRYIRLVQETAALGPVHTFTTAFANDGGVAKLAGTLAGIDLTSTGSSSGSSSGNWPPAHFAPRDLVALDDPRVKAALPDDDPLSVLQAAGCQSAPIDLRIVLCGLAMAHYRGPTSPWALFLSPIGYLDATIRQEWYAAAGQQSKVSGTVESFLAYGLDAFFGSW</sequence>
<dbReference type="Proteomes" id="UP001283341">
    <property type="component" value="Unassembled WGS sequence"/>
</dbReference>
<dbReference type="AlphaFoldDB" id="A0AAE0IKW5"/>
<accession>A0AAE0IKW5</accession>
<organism evidence="1 2">
    <name type="scientific">Apodospora peruviana</name>
    <dbReference type="NCBI Taxonomy" id="516989"/>
    <lineage>
        <taxon>Eukaryota</taxon>
        <taxon>Fungi</taxon>
        <taxon>Dikarya</taxon>
        <taxon>Ascomycota</taxon>
        <taxon>Pezizomycotina</taxon>
        <taxon>Sordariomycetes</taxon>
        <taxon>Sordariomycetidae</taxon>
        <taxon>Sordariales</taxon>
        <taxon>Lasiosphaeriaceae</taxon>
        <taxon>Apodospora</taxon>
    </lineage>
</organism>
<keyword evidence="2" id="KW-1185">Reference proteome</keyword>
<gene>
    <name evidence="1" type="ORF">B0H66DRAFT_638027</name>
</gene>
<protein>
    <submittedName>
        <fullName evidence="1">Uncharacterized protein</fullName>
    </submittedName>
</protein>